<sequence>MASQLVPNKSFMFREMMMMMMISMREALAFACSGRYAGILRIHTDMGRAAGAAVCVCTHQQRPQDAASHLLLPRQRCSAAPASRSSDNINRCTGLLWMADAKVAEAVY</sequence>
<organism evidence="1 2">
    <name type="scientific">Diphasiastrum complanatum</name>
    <name type="common">Issler's clubmoss</name>
    <name type="synonym">Lycopodium complanatum</name>
    <dbReference type="NCBI Taxonomy" id="34168"/>
    <lineage>
        <taxon>Eukaryota</taxon>
        <taxon>Viridiplantae</taxon>
        <taxon>Streptophyta</taxon>
        <taxon>Embryophyta</taxon>
        <taxon>Tracheophyta</taxon>
        <taxon>Lycopodiopsida</taxon>
        <taxon>Lycopodiales</taxon>
        <taxon>Lycopodiaceae</taxon>
        <taxon>Lycopodioideae</taxon>
        <taxon>Diphasiastrum</taxon>
    </lineage>
</organism>
<keyword evidence="2" id="KW-1185">Reference proteome</keyword>
<accession>A0ACC2ECD6</accession>
<evidence type="ECO:0000313" key="2">
    <source>
        <dbReference type="Proteomes" id="UP001162992"/>
    </source>
</evidence>
<gene>
    <name evidence="1" type="ORF">O6H91_02G008000</name>
</gene>
<comment type="caution">
    <text evidence="1">The sequence shown here is derived from an EMBL/GenBank/DDBJ whole genome shotgun (WGS) entry which is preliminary data.</text>
</comment>
<dbReference type="EMBL" id="CM055093">
    <property type="protein sequence ID" value="KAJ7564223.1"/>
    <property type="molecule type" value="Genomic_DNA"/>
</dbReference>
<name>A0ACC2ECD6_DIPCM</name>
<protein>
    <submittedName>
        <fullName evidence="1">Uncharacterized protein</fullName>
    </submittedName>
</protein>
<dbReference type="Proteomes" id="UP001162992">
    <property type="component" value="Chromosome 2"/>
</dbReference>
<evidence type="ECO:0000313" key="1">
    <source>
        <dbReference type="EMBL" id="KAJ7564223.1"/>
    </source>
</evidence>
<reference evidence="2" key="1">
    <citation type="journal article" date="2024" name="Proc. Natl. Acad. Sci. U.S.A.">
        <title>Extraordinary preservation of gene collinearity over three hundred million years revealed in homosporous lycophytes.</title>
        <authorList>
            <person name="Li C."/>
            <person name="Wickell D."/>
            <person name="Kuo L.Y."/>
            <person name="Chen X."/>
            <person name="Nie B."/>
            <person name="Liao X."/>
            <person name="Peng D."/>
            <person name="Ji J."/>
            <person name="Jenkins J."/>
            <person name="Williams M."/>
            <person name="Shu S."/>
            <person name="Plott C."/>
            <person name="Barry K."/>
            <person name="Rajasekar S."/>
            <person name="Grimwood J."/>
            <person name="Han X."/>
            <person name="Sun S."/>
            <person name="Hou Z."/>
            <person name="He W."/>
            <person name="Dai G."/>
            <person name="Sun C."/>
            <person name="Schmutz J."/>
            <person name="Leebens-Mack J.H."/>
            <person name="Li F.W."/>
            <person name="Wang L."/>
        </authorList>
    </citation>
    <scope>NUCLEOTIDE SEQUENCE [LARGE SCALE GENOMIC DNA]</scope>
    <source>
        <strain evidence="2">cv. PW_Plant_1</strain>
    </source>
</reference>
<proteinExistence type="predicted"/>